<name>A0A4Y7J8I3_PAPSO</name>
<accession>A0A4Y7J8I3</accession>
<dbReference type="Gramene" id="RZC56372">
    <property type="protein sequence ID" value="RZC56372"/>
    <property type="gene ID" value="C5167_015229"/>
</dbReference>
<gene>
    <name evidence="2" type="ORF">C5167_015229</name>
</gene>
<keyword evidence="3" id="KW-1185">Reference proteome</keyword>
<evidence type="ECO:0000256" key="1">
    <source>
        <dbReference type="SAM" id="MobiDB-lite"/>
    </source>
</evidence>
<sequence>MENLLNTEKLEEPWRRNTFRLLPGESDPVCCGAGSTDYDCSFCNTTLVGPRVISSLLIQWVVHQFATHLFGVPVPLLTAHLFPVRSFIRQSPNDRTPGGSLDDLSPIWRS</sequence>
<evidence type="ECO:0000313" key="2">
    <source>
        <dbReference type="EMBL" id="RZC56372.1"/>
    </source>
</evidence>
<evidence type="ECO:0000313" key="3">
    <source>
        <dbReference type="Proteomes" id="UP000316621"/>
    </source>
</evidence>
<dbReference type="AlphaFoldDB" id="A0A4Y7J8I3"/>
<protein>
    <submittedName>
        <fullName evidence="2">Uncharacterized protein</fullName>
    </submittedName>
</protein>
<dbReference type="EMBL" id="CM010717">
    <property type="protein sequence ID" value="RZC56372.1"/>
    <property type="molecule type" value="Genomic_DNA"/>
</dbReference>
<proteinExistence type="predicted"/>
<reference evidence="2 3" key="1">
    <citation type="journal article" date="2018" name="Science">
        <title>The opium poppy genome and morphinan production.</title>
        <authorList>
            <person name="Guo L."/>
            <person name="Winzer T."/>
            <person name="Yang X."/>
            <person name="Li Y."/>
            <person name="Ning Z."/>
            <person name="He Z."/>
            <person name="Teodor R."/>
            <person name="Lu Y."/>
            <person name="Bowser T.A."/>
            <person name="Graham I.A."/>
            <person name="Ye K."/>
        </authorList>
    </citation>
    <scope>NUCLEOTIDE SEQUENCE [LARGE SCALE GENOMIC DNA]</scope>
    <source>
        <strain evidence="3">cv. HN1</strain>
        <tissue evidence="2">Leaves</tissue>
    </source>
</reference>
<organism evidence="2 3">
    <name type="scientific">Papaver somniferum</name>
    <name type="common">Opium poppy</name>
    <dbReference type="NCBI Taxonomy" id="3469"/>
    <lineage>
        <taxon>Eukaryota</taxon>
        <taxon>Viridiplantae</taxon>
        <taxon>Streptophyta</taxon>
        <taxon>Embryophyta</taxon>
        <taxon>Tracheophyta</taxon>
        <taxon>Spermatophyta</taxon>
        <taxon>Magnoliopsida</taxon>
        <taxon>Ranunculales</taxon>
        <taxon>Papaveraceae</taxon>
        <taxon>Papaveroideae</taxon>
        <taxon>Papaver</taxon>
    </lineage>
</organism>
<dbReference type="Proteomes" id="UP000316621">
    <property type="component" value="Chromosome 3"/>
</dbReference>
<feature type="region of interest" description="Disordered" evidence="1">
    <location>
        <begin position="89"/>
        <end position="110"/>
    </location>
</feature>